<evidence type="ECO:0000313" key="1">
    <source>
        <dbReference type="EMBL" id="JAH52411.1"/>
    </source>
</evidence>
<reference evidence="1" key="2">
    <citation type="journal article" date="2015" name="Fish Shellfish Immunol.">
        <title>Early steps in the European eel (Anguilla anguilla)-Vibrio vulnificus interaction in the gills: Role of the RtxA13 toxin.</title>
        <authorList>
            <person name="Callol A."/>
            <person name="Pajuelo D."/>
            <person name="Ebbesson L."/>
            <person name="Teles M."/>
            <person name="MacKenzie S."/>
            <person name="Amaro C."/>
        </authorList>
    </citation>
    <scope>NUCLEOTIDE SEQUENCE</scope>
</reference>
<reference evidence="1" key="1">
    <citation type="submission" date="2014-11" db="EMBL/GenBank/DDBJ databases">
        <authorList>
            <person name="Amaro Gonzalez C."/>
        </authorList>
    </citation>
    <scope>NUCLEOTIDE SEQUENCE</scope>
</reference>
<proteinExistence type="predicted"/>
<dbReference type="AlphaFoldDB" id="A0A0E9TFN8"/>
<protein>
    <submittedName>
        <fullName evidence="1">Uncharacterized protein</fullName>
    </submittedName>
</protein>
<dbReference type="EMBL" id="GBXM01056166">
    <property type="protein sequence ID" value="JAH52411.1"/>
    <property type="molecule type" value="Transcribed_RNA"/>
</dbReference>
<sequence length="30" mass="3535">MSPTIPFRVQLPLASLQKNNQLYPHPFYFS</sequence>
<organism evidence="1">
    <name type="scientific">Anguilla anguilla</name>
    <name type="common">European freshwater eel</name>
    <name type="synonym">Muraena anguilla</name>
    <dbReference type="NCBI Taxonomy" id="7936"/>
    <lineage>
        <taxon>Eukaryota</taxon>
        <taxon>Metazoa</taxon>
        <taxon>Chordata</taxon>
        <taxon>Craniata</taxon>
        <taxon>Vertebrata</taxon>
        <taxon>Euteleostomi</taxon>
        <taxon>Actinopterygii</taxon>
        <taxon>Neopterygii</taxon>
        <taxon>Teleostei</taxon>
        <taxon>Anguilliformes</taxon>
        <taxon>Anguillidae</taxon>
        <taxon>Anguilla</taxon>
    </lineage>
</organism>
<accession>A0A0E9TFN8</accession>
<name>A0A0E9TFN8_ANGAN</name>